<feature type="compositionally biased region" description="Basic residues" evidence="1">
    <location>
        <begin position="11"/>
        <end position="22"/>
    </location>
</feature>
<evidence type="ECO:0000313" key="2">
    <source>
        <dbReference type="EMBL" id="CAH2080425.1"/>
    </source>
</evidence>
<dbReference type="InterPro" id="IPR045277">
    <property type="entry name" value="DRE1A-I"/>
</dbReference>
<dbReference type="PANTHER" id="PTHR31839:SF42">
    <property type="entry name" value="DEHYDRATION-RESPONSIVE ELEMENT-BINDING PROTEIN 1F"/>
    <property type="match status" value="1"/>
</dbReference>
<organism evidence="2 3">
    <name type="scientific">Thlaspi arvense</name>
    <name type="common">Field penny-cress</name>
    <dbReference type="NCBI Taxonomy" id="13288"/>
    <lineage>
        <taxon>Eukaryota</taxon>
        <taxon>Viridiplantae</taxon>
        <taxon>Streptophyta</taxon>
        <taxon>Embryophyta</taxon>
        <taxon>Tracheophyta</taxon>
        <taxon>Spermatophyta</taxon>
        <taxon>Magnoliopsida</taxon>
        <taxon>eudicotyledons</taxon>
        <taxon>Gunneridae</taxon>
        <taxon>Pentapetalae</taxon>
        <taxon>rosids</taxon>
        <taxon>malvids</taxon>
        <taxon>Brassicales</taxon>
        <taxon>Brassicaceae</taxon>
        <taxon>Thlaspideae</taxon>
        <taxon>Thlaspi</taxon>
    </lineage>
</organism>
<evidence type="ECO:0000256" key="1">
    <source>
        <dbReference type="SAM" id="MobiDB-lite"/>
    </source>
</evidence>
<sequence length="178" mass="19782">MNFKGSDSVAHKRKAGRKKFKETRHPIYSGVRMKRKDKWVSEVRDPNNKKSRICEAQFPDSAHALPRAKSSSARDIQLAAVQAARVFHPASPSSSSSTKSPSSHPKWKGSLSEGEVSELEGSDQKVVYIDEEELFNMPGLLDSMAEGLLLSPPGLEEITSATWDEMATYDMDMALWTL</sequence>
<comment type="caution">
    <text evidence="2">The sequence shown here is derived from an EMBL/GenBank/DDBJ whole genome shotgun (WGS) entry which is preliminary data.</text>
</comment>
<feature type="region of interest" description="Disordered" evidence="1">
    <location>
        <begin position="87"/>
        <end position="120"/>
    </location>
</feature>
<gene>
    <name evidence="2" type="ORF">TAV2_LOCUS26132</name>
</gene>
<dbReference type="Proteomes" id="UP000836841">
    <property type="component" value="Unassembled WGS sequence"/>
</dbReference>
<feature type="compositionally biased region" description="Basic and acidic residues" evidence="1">
    <location>
        <begin position="38"/>
        <end position="48"/>
    </location>
</feature>
<protein>
    <submittedName>
        <fullName evidence="2">Uncharacterized protein</fullName>
    </submittedName>
</protein>
<dbReference type="PANTHER" id="PTHR31839">
    <property type="entry name" value="DEHYDRATION-RESPONSIVE ELEMENT-BINDING PROTEIN 1D"/>
    <property type="match status" value="1"/>
</dbReference>
<evidence type="ECO:0000313" key="3">
    <source>
        <dbReference type="Proteomes" id="UP000836841"/>
    </source>
</evidence>
<feature type="compositionally biased region" description="Low complexity" evidence="1">
    <location>
        <begin position="89"/>
        <end position="114"/>
    </location>
</feature>
<dbReference type="AlphaFoldDB" id="A0AAU9T8W2"/>
<name>A0AAU9T8W2_THLAR</name>
<reference evidence="2 3" key="1">
    <citation type="submission" date="2022-03" db="EMBL/GenBank/DDBJ databases">
        <authorList>
            <person name="Nunn A."/>
            <person name="Chopra R."/>
            <person name="Nunn A."/>
            <person name="Contreras Garrido A."/>
        </authorList>
    </citation>
    <scope>NUCLEOTIDE SEQUENCE [LARGE SCALE GENOMIC DNA]</scope>
</reference>
<dbReference type="GO" id="GO:0003700">
    <property type="term" value="F:DNA-binding transcription factor activity"/>
    <property type="evidence" value="ECO:0007669"/>
    <property type="project" value="InterPro"/>
</dbReference>
<keyword evidence="3" id="KW-1185">Reference proteome</keyword>
<proteinExistence type="predicted"/>
<dbReference type="EMBL" id="CAJVSB020000893">
    <property type="protein sequence ID" value="CAH2080425.1"/>
    <property type="molecule type" value="Genomic_DNA"/>
</dbReference>
<feature type="region of interest" description="Disordered" evidence="1">
    <location>
        <begin position="1"/>
        <end position="74"/>
    </location>
</feature>
<accession>A0AAU9T8W2</accession>